<dbReference type="OrthoDB" id="10003767at2759"/>
<dbReference type="PANTHER" id="PTHR21310">
    <property type="entry name" value="AMINOGLYCOSIDE PHOSPHOTRANSFERASE-RELATED-RELATED"/>
    <property type="match status" value="1"/>
</dbReference>
<organism evidence="2 3">
    <name type="scientific">Aspergillus sclerotialis</name>
    <dbReference type="NCBI Taxonomy" id="2070753"/>
    <lineage>
        <taxon>Eukaryota</taxon>
        <taxon>Fungi</taxon>
        <taxon>Dikarya</taxon>
        <taxon>Ascomycota</taxon>
        <taxon>Pezizomycotina</taxon>
        <taxon>Eurotiomycetes</taxon>
        <taxon>Eurotiomycetidae</taxon>
        <taxon>Eurotiales</taxon>
        <taxon>Aspergillaceae</taxon>
        <taxon>Aspergillus</taxon>
        <taxon>Aspergillus subgen. Polypaecilum</taxon>
    </lineage>
</organism>
<evidence type="ECO:0000313" key="3">
    <source>
        <dbReference type="Proteomes" id="UP000266188"/>
    </source>
</evidence>
<gene>
    <name evidence="2" type="ORF">PHISCL_04577</name>
</gene>
<protein>
    <recommendedName>
        <fullName evidence="1">Aminoglycoside phosphotransferase domain-containing protein</fullName>
    </recommendedName>
</protein>
<proteinExistence type="predicted"/>
<dbReference type="Gene3D" id="3.30.200.20">
    <property type="entry name" value="Phosphorylase Kinase, domain 1"/>
    <property type="match status" value="1"/>
</dbReference>
<evidence type="ECO:0000313" key="2">
    <source>
        <dbReference type="EMBL" id="RJE23087.1"/>
    </source>
</evidence>
<dbReference type="EMBL" id="MVGC01000136">
    <property type="protein sequence ID" value="RJE23087.1"/>
    <property type="molecule type" value="Genomic_DNA"/>
</dbReference>
<accession>A0A3A2ZNT7</accession>
<dbReference type="AlphaFoldDB" id="A0A3A2ZNT7"/>
<name>A0A3A2ZNT7_9EURO</name>
<dbReference type="Pfam" id="PF01636">
    <property type="entry name" value="APH"/>
    <property type="match status" value="1"/>
</dbReference>
<comment type="caution">
    <text evidence="2">The sequence shown here is derived from an EMBL/GenBank/DDBJ whole genome shotgun (WGS) entry which is preliminary data.</text>
</comment>
<dbReference type="Proteomes" id="UP000266188">
    <property type="component" value="Unassembled WGS sequence"/>
</dbReference>
<sequence length="440" mass="50275">MSDTAFSNVTVIKKLYRSYNVVYIIEFDDEKKFVFRVPIDTNKGHLSETAKRSIISQVQTMHFIRKNTTIPVPEIYTFDTSKDTIIGTPYIAMSFIEGEPVCSLWFKEIGPTPREERRHRILRSIAQAMSQLHAFSFEKAGSLRFSREPKAGAVTIDPCYVWSTTHLKVPGCPNPRCLADQDAESDRNSMCSECRVSANSRDISDVASEKSDEHFADGAKQSLFLKEIGPFRSSEEYFKAVMHSFRGDSKLPIPQLTSKVLETIIHCLPFPTQSPDRETFVLSPPDFNYQNIMADEEGNITGFIDWDNVHTVPRQIGYCRYPGWITRDWDSGNHEDYQSHPLEDPPGLLVVYRTLYRQTLNGLLGPEQDQVIRQTLVFGAIEKAIIDDTNRGAIVRNMLRKALSVSLKEAYRLIPEVEEWTEKTKEQLKDGLRRALNDCM</sequence>
<keyword evidence="3" id="KW-1185">Reference proteome</keyword>
<dbReference type="InterPro" id="IPR002575">
    <property type="entry name" value="Aminoglycoside_PTrfase"/>
</dbReference>
<evidence type="ECO:0000259" key="1">
    <source>
        <dbReference type="Pfam" id="PF01636"/>
    </source>
</evidence>
<dbReference type="PANTHER" id="PTHR21310:SF51">
    <property type="entry name" value="AMINOGLYCOSIDE PHOSPHOTRANSFERASE DOMAIN-CONTAINING PROTEIN"/>
    <property type="match status" value="1"/>
</dbReference>
<reference evidence="3" key="1">
    <citation type="submission" date="2017-02" db="EMBL/GenBank/DDBJ databases">
        <authorList>
            <person name="Tafer H."/>
            <person name="Lopandic K."/>
        </authorList>
    </citation>
    <scope>NUCLEOTIDE SEQUENCE [LARGE SCALE GENOMIC DNA]</scope>
    <source>
        <strain evidence="3">CBS 366.77</strain>
    </source>
</reference>
<dbReference type="InterPro" id="IPR051678">
    <property type="entry name" value="AGP_Transferase"/>
</dbReference>
<feature type="domain" description="Aminoglycoside phosphotransferase" evidence="1">
    <location>
        <begin position="22"/>
        <end position="147"/>
    </location>
</feature>
<dbReference type="STRING" id="2070753.A0A3A2ZNT7"/>
<dbReference type="SUPFAM" id="SSF56112">
    <property type="entry name" value="Protein kinase-like (PK-like)"/>
    <property type="match status" value="1"/>
</dbReference>
<dbReference type="InterPro" id="IPR011009">
    <property type="entry name" value="Kinase-like_dom_sf"/>
</dbReference>